<gene>
    <name evidence="1" type="ORF">E3D37_02945</name>
</gene>
<dbReference type="AlphaFoldDB" id="A0AAX2RYT8"/>
<protein>
    <submittedName>
        <fullName evidence="1">Uncharacterized protein</fullName>
    </submittedName>
</protein>
<proteinExistence type="predicted"/>
<evidence type="ECO:0000313" key="1">
    <source>
        <dbReference type="EMBL" id="TEU54047.1"/>
    </source>
</evidence>
<evidence type="ECO:0000313" key="2">
    <source>
        <dbReference type="Proteomes" id="UP000298234"/>
    </source>
</evidence>
<dbReference type="Proteomes" id="UP000298234">
    <property type="component" value="Unassembled WGS sequence"/>
</dbReference>
<sequence>MEQTGGPFGQECPTLRVDDLFDFVEPAPFAFDVRHFARSRHCTKGGVDVRHERTVVATKE</sequence>
<dbReference type="EMBL" id="SNSQ01000002">
    <property type="protein sequence ID" value="TEU54047.1"/>
    <property type="molecule type" value="Genomic_DNA"/>
</dbReference>
<comment type="caution">
    <text evidence="1">The sequence shown here is derived from an EMBL/GenBank/DDBJ whole genome shotgun (WGS) entry which is preliminary data.</text>
</comment>
<reference evidence="1 2" key="1">
    <citation type="submission" date="2019-03" db="EMBL/GenBank/DDBJ databases">
        <title>Burkholderia cepacia outbreak.</title>
        <authorList>
            <person name="Farzana R."/>
            <person name="Walsh T.R."/>
        </authorList>
    </citation>
    <scope>NUCLEOTIDE SEQUENCE [LARGE SCALE GENOMIC DNA]</scope>
    <source>
        <strain evidence="2">d13</strain>
    </source>
</reference>
<accession>A0AAX2RYT8</accession>
<name>A0AAX2RYT8_BURCE</name>
<organism evidence="1 2">
    <name type="scientific">Burkholderia cepacia</name>
    <name type="common">Pseudomonas cepacia</name>
    <dbReference type="NCBI Taxonomy" id="292"/>
    <lineage>
        <taxon>Bacteria</taxon>
        <taxon>Pseudomonadati</taxon>
        <taxon>Pseudomonadota</taxon>
        <taxon>Betaproteobacteria</taxon>
        <taxon>Burkholderiales</taxon>
        <taxon>Burkholderiaceae</taxon>
        <taxon>Burkholderia</taxon>
        <taxon>Burkholderia cepacia complex</taxon>
    </lineage>
</organism>